<dbReference type="GeneID" id="82150142"/>
<organism evidence="2 3">
    <name type="scientific">Duncaniella freteri</name>
    <dbReference type="NCBI Taxonomy" id="2530391"/>
    <lineage>
        <taxon>Bacteria</taxon>
        <taxon>Pseudomonadati</taxon>
        <taxon>Bacteroidota</taxon>
        <taxon>Bacteroidia</taxon>
        <taxon>Bacteroidales</taxon>
        <taxon>Muribaculaceae</taxon>
        <taxon>Duncaniella</taxon>
    </lineage>
</organism>
<protein>
    <submittedName>
        <fullName evidence="2">Uncharacterized protein</fullName>
    </submittedName>
</protein>
<evidence type="ECO:0000313" key="2">
    <source>
        <dbReference type="EMBL" id="TGG36222.1"/>
    </source>
</evidence>
<keyword evidence="1" id="KW-0732">Signal</keyword>
<proteinExistence type="predicted"/>
<feature type="chain" id="PRO_5021251530" evidence="1">
    <location>
        <begin position="19"/>
        <end position="305"/>
    </location>
</feature>
<accession>A0A4Z0UZM7</accession>
<dbReference type="EMBL" id="SJSA01000002">
    <property type="protein sequence ID" value="TGG36222.1"/>
    <property type="molecule type" value="Genomic_DNA"/>
</dbReference>
<gene>
    <name evidence="2" type="ORF">EZ315_10125</name>
</gene>
<feature type="signal peptide" evidence="1">
    <location>
        <begin position="1"/>
        <end position="18"/>
    </location>
</feature>
<dbReference type="RefSeq" id="WP_135471966.1">
    <property type="nucleotide sequence ID" value="NZ_CASJDB010000029.1"/>
</dbReference>
<name>A0A4Z0UZM7_9BACT</name>
<keyword evidence="3" id="KW-1185">Reference proteome</keyword>
<dbReference type="Proteomes" id="UP000297635">
    <property type="component" value="Unassembled WGS sequence"/>
</dbReference>
<sequence length="305" mass="35178">MKKTILYTLCVIIGLSFAGCSDSDEVLEPTGQEENFYKVPDDAIGPEADMRRKFYNDTKVNLLFSDVLKREYVGKDAFGEDVWKENKIDFRYNVTSYNEYIEYGLEFLESDQDKSRAVELMTKYLMPHFGEKLRPFSILVAKSLTSTDYNGTKDIKTVNNVSCRAIAVGDIMDATDAEAEEYFKEVCKDMLSTKVSSMYQNAPEFEEFRQLSGAYLNKYISSVVPEWDGINMSLIYNLGYIGFFNLGYPAYDMFYMYGTDDFNDFFNLAFDHSVEEVEEMYGEYPKVMVKYNSVKDAFISVGYVF</sequence>
<dbReference type="PROSITE" id="PS51257">
    <property type="entry name" value="PROKAR_LIPOPROTEIN"/>
    <property type="match status" value="1"/>
</dbReference>
<comment type="caution">
    <text evidence="2">The sequence shown here is derived from an EMBL/GenBank/DDBJ whole genome shotgun (WGS) entry which is preliminary data.</text>
</comment>
<dbReference type="AlphaFoldDB" id="A0A4Z0UZM7"/>
<evidence type="ECO:0000256" key="1">
    <source>
        <dbReference type="SAM" id="SignalP"/>
    </source>
</evidence>
<reference evidence="2 3" key="1">
    <citation type="submission" date="2019-02" db="EMBL/GenBank/DDBJ databases">
        <title>Isolation and identification of novel species under the genus Muribaculum.</title>
        <authorList>
            <person name="Miyake S."/>
            <person name="Ding Y."/>
            <person name="Low A."/>
            <person name="Soh M."/>
            <person name="Seedorf H."/>
        </authorList>
    </citation>
    <scope>NUCLEOTIDE SEQUENCE [LARGE SCALE GENOMIC DNA]</scope>
    <source>
        <strain evidence="2 3">TLL-A3</strain>
    </source>
</reference>
<evidence type="ECO:0000313" key="3">
    <source>
        <dbReference type="Proteomes" id="UP000297635"/>
    </source>
</evidence>